<dbReference type="AlphaFoldDB" id="E4UQH2"/>
<accession>E4UQH2</accession>
<dbReference type="VEuPathDB" id="FungiDB:MGYG_03048"/>
<evidence type="ECO:0000313" key="1">
    <source>
        <dbReference type="EMBL" id="EFR00042.1"/>
    </source>
</evidence>
<name>E4UQH2_ARTGP</name>
<dbReference type="InParanoid" id="E4UQH2"/>
<reference evidence="2" key="1">
    <citation type="journal article" date="2012" name="MBio">
        <title>Comparative genome analysis of Trichophyton rubrum and related dermatophytes reveals candidate genes involved in infection.</title>
        <authorList>
            <person name="Martinez D.A."/>
            <person name="Oliver B.G."/>
            <person name="Graeser Y."/>
            <person name="Goldberg J.M."/>
            <person name="Li W."/>
            <person name="Martinez-Rossi N.M."/>
            <person name="Monod M."/>
            <person name="Shelest E."/>
            <person name="Barton R.C."/>
            <person name="Birch E."/>
            <person name="Brakhage A.A."/>
            <person name="Chen Z."/>
            <person name="Gurr S.J."/>
            <person name="Heiman D."/>
            <person name="Heitman J."/>
            <person name="Kosti I."/>
            <person name="Rossi A."/>
            <person name="Saif S."/>
            <person name="Samalova M."/>
            <person name="Saunders C.W."/>
            <person name="Shea T."/>
            <person name="Summerbell R.C."/>
            <person name="Xu J."/>
            <person name="Young S."/>
            <person name="Zeng Q."/>
            <person name="Birren B.W."/>
            <person name="Cuomo C.A."/>
            <person name="White T.C."/>
        </authorList>
    </citation>
    <scope>NUCLEOTIDE SEQUENCE [LARGE SCALE GENOMIC DNA]</scope>
    <source>
        <strain evidence="2">ATCC MYA-4604 / CBS 118893</strain>
    </source>
</reference>
<dbReference type="RefSeq" id="XP_003175524.1">
    <property type="nucleotide sequence ID" value="XM_003175476.1"/>
</dbReference>
<keyword evidence="2" id="KW-1185">Reference proteome</keyword>
<gene>
    <name evidence="1" type="ORF">MGYG_03048</name>
</gene>
<dbReference type="GeneID" id="10030832"/>
<organism evidence="2">
    <name type="scientific">Arthroderma gypseum (strain ATCC MYA-4604 / CBS 118893)</name>
    <name type="common">Microsporum gypseum</name>
    <dbReference type="NCBI Taxonomy" id="535722"/>
    <lineage>
        <taxon>Eukaryota</taxon>
        <taxon>Fungi</taxon>
        <taxon>Dikarya</taxon>
        <taxon>Ascomycota</taxon>
        <taxon>Pezizomycotina</taxon>
        <taxon>Eurotiomycetes</taxon>
        <taxon>Eurotiomycetidae</taxon>
        <taxon>Onygenales</taxon>
        <taxon>Arthrodermataceae</taxon>
        <taxon>Nannizzia</taxon>
    </lineage>
</organism>
<sequence length="171" mass="19734">MLSKAVRESTELLESYCCPRYGRPFSSQCKALDLLWDQQDISTNATEFTGIARCRVYWYYSVYDSFLSRRMAFETSNIVTCKGSWQGIIFRLARVMLVLLRLALQPTSKHNPEAVQFRATYSSTASYIPRGNLTDMPEMRDIHGQSYLHCREGTRCLFAQLYSVLRSKTHG</sequence>
<protein>
    <submittedName>
        <fullName evidence="1">Uncharacterized protein</fullName>
    </submittedName>
</protein>
<dbReference type="EMBL" id="DS989823">
    <property type="protein sequence ID" value="EFR00042.1"/>
    <property type="molecule type" value="Genomic_DNA"/>
</dbReference>
<evidence type="ECO:0000313" key="2">
    <source>
        <dbReference type="Proteomes" id="UP000002669"/>
    </source>
</evidence>
<dbReference type="HOGENOM" id="CLU_1562488_0_0_1"/>
<dbReference type="Proteomes" id="UP000002669">
    <property type="component" value="Unassembled WGS sequence"/>
</dbReference>
<proteinExistence type="predicted"/>